<proteinExistence type="predicted"/>
<evidence type="ECO:0000313" key="1">
    <source>
        <dbReference type="EMBL" id="KAF0753169.1"/>
    </source>
</evidence>
<dbReference type="AlphaFoldDB" id="A0A6G0YC91"/>
<name>A0A6G0YC91_APHCR</name>
<keyword evidence="2" id="KW-1185">Reference proteome</keyword>
<comment type="caution">
    <text evidence="1">The sequence shown here is derived from an EMBL/GenBank/DDBJ whole genome shotgun (WGS) entry which is preliminary data.</text>
</comment>
<sequence>MKLSVNINGWKIIVANITHSERSDECIDFTIITCRNNASIFNFSNFSGSKVNLIGIGTLRSSFFEFPNSFQRHRWLVKKVLNL</sequence>
<reference evidence="1 2" key="1">
    <citation type="submission" date="2019-08" db="EMBL/GenBank/DDBJ databases">
        <title>Whole genome of Aphis craccivora.</title>
        <authorList>
            <person name="Voronova N.V."/>
            <person name="Shulinski R.S."/>
            <person name="Bandarenka Y.V."/>
            <person name="Zhorov D.G."/>
            <person name="Warner D."/>
        </authorList>
    </citation>
    <scope>NUCLEOTIDE SEQUENCE [LARGE SCALE GENOMIC DNA]</scope>
    <source>
        <strain evidence="1">180601</strain>
        <tissue evidence="1">Whole Body</tissue>
    </source>
</reference>
<dbReference type="Proteomes" id="UP000478052">
    <property type="component" value="Unassembled WGS sequence"/>
</dbReference>
<protein>
    <submittedName>
        <fullName evidence="1">Uncharacterized protein</fullName>
    </submittedName>
</protein>
<accession>A0A6G0YC91</accession>
<evidence type="ECO:0000313" key="2">
    <source>
        <dbReference type="Proteomes" id="UP000478052"/>
    </source>
</evidence>
<dbReference type="EMBL" id="VUJU01004816">
    <property type="protein sequence ID" value="KAF0753169.1"/>
    <property type="molecule type" value="Genomic_DNA"/>
</dbReference>
<gene>
    <name evidence="1" type="ORF">FWK35_00018708</name>
</gene>
<organism evidence="1 2">
    <name type="scientific">Aphis craccivora</name>
    <name type="common">Cowpea aphid</name>
    <dbReference type="NCBI Taxonomy" id="307492"/>
    <lineage>
        <taxon>Eukaryota</taxon>
        <taxon>Metazoa</taxon>
        <taxon>Ecdysozoa</taxon>
        <taxon>Arthropoda</taxon>
        <taxon>Hexapoda</taxon>
        <taxon>Insecta</taxon>
        <taxon>Pterygota</taxon>
        <taxon>Neoptera</taxon>
        <taxon>Paraneoptera</taxon>
        <taxon>Hemiptera</taxon>
        <taxon>Sternorrhyncha</taxon>
        <taxon>Aphidomorpha</taxon>
        <taxon>Aphidoidea</taxon>
        <taxon>Aphididae</taxon>
        <taxon>Aphidini</taxon>
        <taxon>Aphis</taxon>
        <taxon>Aphis</taxon>
    </lineage>
</organism>